<comment type="caution">
    <text evidence="1">The sequence shown here is derived from an EMBL/GenBank/DDBJ whole genome shotgun (WGS) entry which is preliminary data.</text>
</comment>
<dbReference type="InParanoid" id="A0A7J7D808"/>
<keyword evidence="2" id="KW-1185">Reference proteome</keyword>
<organism evidence="1 2">
    <name type="scientific">Tripterygium wilfordii</name>
    <name type="common">Thunder God vine</name>
    <dbReference type="NCBI Taxonomy" id="458696"/>
    <lineage>
        <taxon>Eukaryota</taxon>
        <taxon>Viridiplantae</taxon>
        <taxon>Streptophyta</taxon>
        <taxon>Embryophyta</taxon>
        <taxon>Tracheophyta</taxon>
        <taxon>Spermatophyta</taxon>
        <taxon>Magnoliopsida</taxon>
        <taxon>eudicotyledons</taxon>
        <taxon>Gunneridae</taxon>
        <taxon>Pentapetalae</taxon>
        <taxon>rosids</taxon>
        <taxon>fabids</taxon>
        <taxon>Celastrales</taxon>
        <taxon>Celastraceae</taxon>
        <taxon>Tripterygium</taxon>
    </lineage>
</organism>
<sequence>MKMLFKIIRGTLRYWVAYMRPISCPFNDFVLPPENSWKLQPFGARNRSSFNIANAFASSRNPSSSVHKPISCKVKVRLIQSIHSLISKKSKLHSIIKRSMRSA</sequence>
<evidence type="ECO:0000313" key="2">
    <source>
        <dbReference type="Proteomes" id="UP000593562"/>
    </source>
</evidence>
<reference evidence="1 2" key="1">
    <citation type="journal article" date="2020" name="Nat. Commun.">
        <title>Genome of Tripterygium wilfordii and identification of cytochrome P450 involved in triptolide biosynthesis.</title>
        <authorList>
            <person name="Tu L."/>
            <person name="Su P."/>
            <person name="Zhang Z."/>
            <person name="Gao L."/>
            <person name="Wang J."/>
            <person name="Hu T."/>
            <person name="Zhou J."/>
            <person name="Zhang Y."/>
            <person name="Zhao Y."/>
            <person name="Liu Y."/>
            <person name="Song Y."/>
            <person name="Tong Y."/>
            <person name="Lu Y."/>
            <person name="Yang J."/>
            <person name="Xu C."/>
            <person name="Jia M."/>
            <person name="Peters R.J."/>
            <person name="Huang L."/>
            <person name="Gao W."/>
        </authorList>
    </citation>
    <scope>NUCLEOTIDE SEQUENCE [LARGE SCALE GENOMIC DNA]</scope>
    <source>
        <strain evidence="2">cv. XIE 37</strain>
        <tissue evidence="1">Leaf</tissue>
    </source>
</reference>
<dbReference type="AlphaFoldDB" id="A0A7J7D808"/>
<proteinExistence type="predicted"/>
<gene>
    <name evidence="1" type="ORF">HS088_TW09G00499</name>
</gene>
<accession>A0A7J7D808</accession>
<evidence type="ECO:0000313" key="1">
    <source>
        <dbReference type="EMBL" id="KAF5742451.1"/>
    </source>
</evidence>
<dbReference type="Proteomes" id="UP000593562">
    <property type="component" value="Unassembled WGS sequence"/>
</dbReference>
<dbReference type="EMBL" id="JAAARO010000009">
    <property type="protein sequence ID" value="KAF5742451.1"/>
    <property type="molecule type" value="Genomic_DNA"/>
</dbReference>
<protein>
    <submittedName>
        <fullName evidence="1">Uncharacterized protein</fullName>
    </submittedName>
</protein>
<name>A0A7J7D808_TRIWF</name>